<accession>A0A6A6AUQ3</accession>
<reference evidence="1" key="1">
    <citation type="journal article" date="2020" name="Stud. Mycol.">
        <title>101 Dothideomycetes genomes: a test case for predicting lifestyles and emergence of pathogens.</title>
        <authorList>
            <person name="Haridas S."/>
            <person name="Albert R."/>
            <person name="Binder M."/>
            <person name="Bloem J."/>
            <person name="Labutti K."/>
            <person name="Salamov A."/>
            <person name="Andreopoulos B."/>
            <person name="Baker S."/>
            <person name="Barry K."/>
            <person name="Bills G."/>
            <person name="Bluhm B."/>
            <person name="Cannon C."/>
            <person name="Castanera R."/>
            <person name="Culley D."/>
            <person name="Daum C."/>
            <person name="Ezra D."/>
            <person name="Gonzalez J."/>
            <person name="Henrissat B."/>
            <person name="Kuo A."/>
            <person name="Liang C."/>
            <person name="Lipzen A."/>
            <person name="Lutzoni F."/>
            <person name="Magnuson J."/>
            <person name="Mondo S."/>
            <person name="Nolan M."/>
            <person name="Ohm R."/>
            <person name="Pangilinan J."/>
            <person name="Park H.-J."/>
            <person name="Ramirez L."/>
            <person name="Alfaro M."/>
            <person name="Sun H."/>
            <person name="Tritt A."/>
            <person name="Yoshinaga Y."/>
            <person name="Zwiers L.-H."/>
            <person name="Turgeon B."/>
            <person name="Goodwin S."/>
            <person name="Spatafora J."/>
            <person name="Crous P."/>
            <person name="Grigoriev I."/>
        </authorList>
    </citation>
    <scope>NUCLEOTIDE SEQUENCE</scope>
    <source>
        <strain evidence="1">CBS 121167</strain>
    </source>
</reference>
<dbReference type="AlphaFoldDB" id="A0A6A6AUQ3"/>
<dbReference type="RefSeq" id="XP_033391387.1">
    <property type="nucleotide sequence ID" value="XM_033541488.1"/>
</dbReference>
<gene>
    <name evidence="1" type="ORF">K452DRAFT_293046</name>
</gene>
<dbReference type="Proteomes" id="UP000799438">
    <property type="component" value="Unassembled WGS sequence"/>
</dbReference>
<evidence type="ECO:0000313" key="1">
    <source>
        <dbReference type="EMBL" id="KAF2135669.1"/>
    </source>
</evidence>
<organism evidence="1 2">
    <name type="scientific">Aplosporella prunicola CBS 121167</name>
    <dbReference type="NCBI Taxonomy" id="1176127"/>
    <lineage>
        <taxon>Eukaryota</taxon>
        <taxon>Fungi</taxon>
        <taxon>Dikarya</taxon>
        <taxon>Ascomycota</taxon>
        <taxon>Pezizomycotina</taxon>
        <taxon>Dothideomycetes</taxon>
        <taxon>Dothideomycetes incertae sedis</taxon>
        <taxon>Botryosphaeriales</taxon>
        <taxon>Aplosporellaceae</taxon>
        <taxon>Aplosporella</taxon>
    </lineage>
</organism>
<keyword evidence="2" id="KW-1185">Reference proteome</keyword>
<name>A0A6A6AUQ3_9PEZI</name>
<dbReference type="OrthoDB" id="3693942at2759"/>
<protein>
    <submittedName>
        <fullName evidence="1">Uncharacterized protein</fullName>
    </submittedName>
</protein>
<proteinExistence type="predicted"/>
<dbReference type="EMBL" id="ML995560">
    <property type="protein sequence ID" value="KAF2135669.1"/>
    <property type="molecule type" value="Genomic_DNA"/>
</dbReference>
<evidence type="ECO:0000313" key="2">
    <source>
        <dbReference type="Proteomes" id="UP000799438"/>
    </source>
</evidence>
<dbReference type="GeneID" id="54298984"/>
<sequence>MRQVSRAKQTSWVRCTIDYNDYEAGFNQAMWQRSKALIHEQRMREMEDFIDQSTVDIPP</sequence>